<dbReference type="PANTHER" id="PTHR45890">
    <property type="entry name" value="AARF DOMAIN CONTAINING KINASE 2 (PREDICTED)"/>
    <property type="match status" value="1"/>
</dbReference>
<evidence type="ECO:0000313" key="2">
    <source>
        <dbReference type="Proteomes" id="UP000015453"/>
    </source>
</evidence>
<reference evidence="1 2" key="1">
    <citation type="journal article" date="2013" name="BMC Genomics">
        <title>The miniature genome of a carnivorous plant Genlisea aurea contains a low number of genes and short non-coding sequences.</title>
        <authorList>
            <person name="Leushkin E.V."/>
            <person name="Sutormin R.A."/>
            <person name="Nabieva E.R."/>
            <person name="Penin A.A."/>
            <person name="Kondrashov A.S."/>
            <person name="Logacheva M.D."/>
        </authorList>
    </citation>
    <scope>NUCLEOTIDE SEQUENCE [LARGE SCALE GENOMIC DNA]</scope>
</reference>
<organism evidence="1 2">
    <name type="scientific">Genlisea aurea</name>
    <dbReference type="NCBI Taxonomy" id="192259"/>
    <lineage>
        <taxon>Eukaryota</taxon>
        <taxon>Viridiplantae</taxon>
        <taxon>Streptophyta</taxon>
        <taxon>Embryophyta</taxon>
        <taxon>Tracheophyta</taxon>
        <taxon>Spermatophyta</taxon>
        <taxon>Magnoliopsida</taxon>
        <taxon>eudicotyledons</taxon>
        <taxon>Gunneridae</taxon>
        <taxon>Pentapetalae</taxon>
        <taxon>asterids</taxon>
        <taxon>lamiids</taxon>
        <taxon>Lamiales</taxon>
        <taxon>Lentibulariaceae</taxon>
        <taxon>Genlisea</taxon>
    </lineage>
</organism>
<dbReference type="EMBL" id="AUSU01006287">
    <property type="protein sequence ID" value="EPS62236.1"/>
    <property type="molecule type" value="Genomic_DNA"/>
</dbReference>
<evidence type="ECO:0000313" key="1">
    <source>
        <dbReference type="EMBL" id="EPS62236.1"/>
    </source>
</evidence>
<dbReference type="PANTHER" id="PTHR45890:SF1">
    <property type="entry name" value="AARF DOMAIN CONTAINING KINASE 2"/>
    <property type="match status" value="1"/>
</dbReference>
<gene>
    <name evidence="1" type="ORF">M569_12556</name>
</gene>
<sequence>MDDSFKYWDTDEEGSFIHPADCMQQMLEQVRRHKVNIDGNICTVIVTTMVLEGWQRKLDPTYDVMEALQSLLFKADVVDSVHQSMDGLMAP</sequence>
<keyword evidence="2" id="KW-1185">Reference proteome</keyword>
<comment type="caution">
    <text evidence="1">The sequence shown here is derived from an EMBL/GenBank/DDBJ whole genome shotgun (WGS) entry which is preliminary data.</text>
</comment>
<protein>
    <submittedName>
        <fullName evidence="1">Uncharacterized protein</fullName>
    </submittedName>
</protein>
<dbReference type="OrthoDB" id="1290869at2759"/>
<accession>S8CCR8</accession>
<dbReference type="Proteomes" id="UP000015453">
    <property type="component" value="Unassembled WGS sequence"/>
</dbReference>
<dbReference type="InterPro" id="IPR052402">
    <property type="entry name" value="ADCK_kinase"/>
</dbReference>
<proteinExistence type="predicted"/>
<name>S8CCR8_9LAMI</name>
<dbReference type="AlphaFoldDB" id="S8CCR8"/>